<dbReference type="PROSITE" id="PS50297">
    <property type="entry name" value="ANK_REP_REGION"/>
    <property type="match status" value="2"/>
</dbReference>
<gene>
    <name evidence="4" type="ORF">GCM10007425_20890</name>
</gene>
<dbReference type="PANTHER" id="PTHR24173">
    <property type="entry name" value="ANKYRIN REPEAT CONTAINING"/>
    <property type="match status" value="1"/>
</dbReference>
<organism evidence="4 5">
    <name type="scientific">Lysinibacillus alkalisoli</name>
    <dbReference type="NCBI Taxonomy" id="1911548"/>
    <lineage>
        <taxon>Bacteria</taxon>
        <taxon>Bacillati</taxon>
        <taxon>Bacillota</taxon>
        <taxon>Bacilli</taxon>
        <taxon>Bacillales</taxon>
        <taxon>Bacillaceae</taxon>
        <taxon>Lysinibacillus</taxon>
    </lineage>
</organism>
<sequence>MTIFKAIEENNIVAIKQWMLTTAINHKDEHGRTPVMLATYQNKPTLVDMFIQAGADVNIQDNQLNNPYLYASKEGYMTILKLVLAAKTNTKIYNRYGDTALIPAAEHGYLDVMTLLLRDTDIDINHMNDLGWTALLKAIILGDGSKTQQQVVRMLLQYEADFTIADKEGVTPLQHARQKNYIEIADILQEAGASY</sequence>
<evidence type="ECO:0000256" key="1">
    <source>
        <dbReference type="ARBA" id="ARBA00022737"/>
    </source>
</evidence>
<reference evidence="4" key="2">
    <citation type="submission" date="2020-09" db="EMBL/GenBank/DDBJ databases">
        <authorList>
            <person name="Sun Q."/>
            <person name="Zhou Y."/>
        </authorList>
    </citation>
    <scope>NUCLEOTIDE SEQUENCE</scope>
    <source>
        <strain evidence="4">CGMCC 1.15760</strain>
    </source>
</reference>
<proteinExistence type="predicted"/>
<keyword evidence="2 3" id="KW-0040">ANK repeat</keyword>
<evidence type="ECO:0000313" key="4">
    <source>
        <dbReference type="EMBL" id="GGG26156.1"/>
    </source>
</evidence>
<reference evidence="4" key="1">
    <citation type="journal article" date="2014" name="Int. J. Syst. Evol. Microbiol.">
        <title>Complete genome sequence of Corynebacterium casei LMG S-19264T (=DSM 44701T), isolated from a smear-ripened cheese.</title>
        <authorList>
            <consortium name="US DOE Joint Genome Institute (JGI-PGF)"/>
            <person name="Walter F."/>
            <person name="Albersmeier A."/>
            <person name="Kalinowski J."/>
            <person name="Ruckert C."/>
        </authorList>
    </citation>
    <scope>NUCLEOTIDE SEQUENCE</scope>
    <source>
        <strain evidence="4">CGMCC 1.15760</strain>
    </source>
</reference>
<evidence type="ECO:0000256" key="3">
    <source>
        <dbReference type="PROSITE-ProRule" id="PRU00023"/>
    </source>
</evidence>
<keyword evidence="5" id="KW-1185">Reference proteome</keyword>
<dbReference type="AlphaFoldDB" id="A0A917LI78"/>
<dbReference type="PROSITE" id="PS50088">
    <property type="entry name" value="ANK_REPEAT"/>
    <property type="match status" value="2"/>
</dbReference>
<dbReference type="InterPro" id="IPR036770">
    <property type="entry name" value="Ankyrin_rpt-contain_sf"/>
</dbReference>
<dbReference type="SMART" id="SM00248">
    <property type="entry name" value="ANK"/>
    <property type="match status" value="5"/>
</dbReference>
<name>A0A917LI78_9BACI</name>
<feature type="repeat" description="ANK" evidence="3">
    <location>
        <begin position="30"/>
        <end position="62"/>
    </location>
</feature>
<dbReference type="RefSeq" id="WP_188614996.1">
    <property type="nucleotide sequence ID" value="NZ_BMJT01000006.1"/>
</dbReference>
<comment type="caution">
    <text evidence="4">The sequence shown here is derived from an EMBL/GenBank/DDBJ whole genome shotgun (WGS) entry which is preliminary data.</text>
</comment>
<dbReference type="PANTHER" id="PTHR24173:SF74">
    <property type="entry name" value="ANKYRIN REPEAT DOMAIN-CONTAINING PROTEIN 16"/>
    <property type="match status" value="1"/>
</dbReference>
<keyword evidence="1" id="KW-0677">Repeat</keyword>
<evidence type="ECO:0008006" key="6">
    <source>
        <dbReference type="Google" id="ProtNLM"/>
    </source>
</evidence>
<dbReference type="Pfam" id="PF12796">
    <property type="entry name" value="Ank_2"/>
    <property type="match status" value="1"/>
</dbReference>
<evidence type="ECO:0000313" key="5">
    <source>
        <dbReference type="Proteomes" id="UP000616608"/>
    </source>
</evidence>
<dbReference type="Gene3D" id="1.25.40.20">
    <property type="entry name" value="Ankyrin repeat-containing domain"/>
    <property type="match status" value="1"/>
</dbReference>
<dbReference type="EMBL" id="BMJT01000006">
    <property type="protein sequence ID" value="GGG26156.1"/>
    <property type="molecule type" value="Genomic_DNA"/>
</dbReference>
<dbReference type="InterPro" id="IPR002110">
    <property type="entry name" value="Ankyrin_rpt"/>
</dbReference>
<protein>
    <recommendedName>
        <fullName evidence="6">Ankyrin repeat domain-containing protein</fullName>
    </recommendedName>
</protein>
<dbReference type="SUPFAM" id="SSF48403">
    <property type="entry name" value="Ankyrin repeat"/>
    <property type="match status" value="1"/>
</dbReference>
<accession>A0A917LI78</accession>
<dbReference type="Proteomes" id="UP000616608">
    <property type="component" value="Unassembled WGS sequence"/>
</dbReference>
<evidence type="ECO:0000256" key="2">
    <source>
        <dbReference type="ARBA" id="ARBA00023043"/>
    </source>
</evidence>
<feature type="repeat" description="ANK" evidence="3">
    <location>
        <begin position="168"/>
        <end position="195"/>
    </location>
</feature>